<organism evidence="2 3">
    <name type="scientific">Porphyromonas macacae</name>
    <dbReference type="NCBI Taxonomy" id="28115"/>
    <lineage>
        <taxon>Bacteria</taxon>
        <taxon>Pseudomonadati</taxon>
        <taxon>Bacteroidota</taxon>
        <taxon>Bacteroidia</taxon>
        <taxon>Bacteroidales</taxon>
        <taxon>Porphyromonadaceae</taxon>
        <taxon>Porphyromonas</taxon>
    </lineage>
</organism>
<dbReference type="AlphaFoldDB" id="A0A0A2E7D1"/>
<protein>
    <submittedName>
        <fullName evidence="2">Uncharacterized protein</fullName>
    </submittedName>
</protein>
<dbReference type="Proteomes" id="UP000030103">
    <property type="component" value="Unassembled WGS sequence"/>
</dbReference>
<evidence type="ECO:0000313" key="2">
    <source>
        <dbReference type="EMBL" id="KGN73335.1"/>
    </source>
</evidence>
<name>A0A0A2E7D1_9PORP</name>
<evidence type="ECO:0000313" key="3">
    <source>
        <dbReference type="Proteomes" id="UP000030103"/>
    </source>
</evidence>
<gene>
    <name evidence="2" type="ORF">HQ47_07635</name>
</gene>
<dbReference type="RefSeq" id="WP_036874460.1">
    <property type="nucleotide sequence ID" value="NZ_JRFA01000023.1"/>
</dbReference>
<dbReference type="STRING" id="28115.HQ47_07635"/>
<keyword evidence="1" id="KW-0175">Coiled coil</keyword>
<proteinExistence type="predicted"/>
<dbReference type="OrthoDB" id="1467932at2"/>
<comment type="caution">
    <text evidence="2">The sequence shown here is derived from an EMBL/GenBank/DDBJ whole genome shotgun (WGS) entry which is preliminary data.</text>
</comment>
<keyword evidence="3" id="KW-1185">Reference proteome</keyword>
<feature type="coiled-coil region" evidence="1">
    <location>
        <begin position="9"/>
        <end position="50"/>
    </location>
</feature>
<reference evidence="2 3" key="1">
    <citation type="submission" date="2014-09" db="EMBL/GenBank/DDBJ databases">
        <title>Draft Genome Sequence of Porphyromonas macacae COT-192_OH2859.</title>
        <authorList>
            <person name="Wallis C."/>
            <person name="Deusch O."/>
            <person name="O'Flynn C."/>
            <person name="Davis I."/>
            <person name="Horsfall A."/>
            <person name="Kirkwood N."/>
            <person name="Harris S."/>
            <person name="Eisen J.A."/>
            <person name="Coil D.A."/>
            <person name="Darling A.E."/>
            <person name="Jospin G."/>
            <person name="Alexiev A."/>
        </authorList>
    </citation>
    <scope>NUCLEOTIDE SEQUENCE [LARGE SCALE GENOMIC DNA]</scope>
    <source>
        <strain evidence="3">COT-192 OH2859</strain>
    </source>
</reference>
<accession>A0A0A2E7D1</accession>
<evidence type="ECO:0000256" key="1">
    <source>
        <dbReference type="SAM" id="Coils"/>
    </source>
</evidence>
<dbReference type="EMBL" id="JRFA01000023">
    <property type="protein sequence ID" value="KGN73335.1"/>
    <property type="molecule type" value="Genomic_DNA"/>
</dbReference>
<sequence>MTDQERLNLVRLEENIQKLIGLASTLRKDNDLLRQRLADCEEQLRISMKQRTAAETRNEMLLVAGALAGNENGVKYAKSRIDKLIKEVDRCISLIKTE</sequence>